<name>A0A154IFD9_RHILE</name>
<organism evidence="1">
    <name type="scientific">Rhizobium leguminosarum</name>
    <dbReference type="NCBI Taxonomy" id="384"/>
    <lineage>
        <taxon>Bacteria</taxon>
        <taxon>Pseudomonadati</taxon>
        <taxon>Pseudomonadota</taxon>
        <taxon>Alphaproteobacteria</taxon>
        <taxon>Hyphomicrobiales</taxon>
        <taxon>Rhizobiaceae</taxon>
        <taxon>Rhizobium/Agrobacterium group</taxon>
        <taxon>Rhizobium</taxon>
    </lineage>
</organism>
<evidence type="ECO:0000313" key="1">
    <source>
        <dbReference type="EMBL" id="KZA99308.1"/>
    </source>
</evidence>
<dbReference type="AlphaFoldDB" id="A0A154IFD9"/>
<accession>A0A154IFD9</accession>
<dbReference type="EMBL" id="LVYU01000103">
    <property type="protein sequence ID" value="KZA99308.1"/>
    <property type="molecule type" value="Genomic_DNA"/>
</dbReference>
<sequence length="62" mass="6911">MNAPDETHNPWVIAAAQWLADQKEPPARVVPTIRMMFSLTALEAAQACGLAQKYRTLRRAFG</sequence>
<gene>
    <name evidence="1" type="ORF">A4A59_23150</name>
</gene>
<reference evidence="1" key="1">
    <citation type="submission" date="2016-03" db="EMBL/GenBank/DDBJ databases">
        <title>Microsymbionts genomes from the relict species Vavilovia formosa.</title>
        <authorList>
            <person name="Chirak E."/>
            <person name="Kimeklis A."/>
            <person name="Kopat V."/>
            <person name="Andronov E."/>
        </authorList>
    </citation>
    <scope>NUCLEOTIDE SEQUENCE [LARGE SCALE GENOMIC DNA]</scope>
    <source>
        <strain evidence="1">Vaf12</strain>
    </source>
</reference>
<comment type="caution">
    <text evidence="1">The sequence shown here is derived from an EMBL/GenBank/DDBJ whole genome shotgun (WGS) entry which is preliminary data.</text>
</comment>
<proteinExistence type="predicted"/>
<protein>
    <submittedName>
        <fullName evidence="1">Uncharacterized protein</fullName>
    </submittedName>
</protein>